<dbReference type="EMBL" id="FNZX01000012">
    <property type="protein sequence ID" value="SEK84539.1"/>
    <property type="molecule type" value="Genomic_DNA"/>
</dbReference>
<dbReference type="Gene3D" id="3.40.109.30">
    <property type="entry name" value="putative nitroreductase (tm1586), domain 2"/>
    <property type="match status" value="1"/>
</dbReference>
<name>A0A1H7KCK1_9FIRM</name>
<keyword evidence="6" id="KW-1185">Reference proteome</keyword>
<proteinExistence type="predicted"/>
<dbReference type="InterPro" id="IPR029478">
    <property type="entry name" value="TM1586_NiRdase"/>
</dbReference>
<dbReference type="Pfam" id="PF14512">
    <property type="entry name" value="TM1586_NiRdase"/>
    <property type="match status" value="1"/>
</dbReference>
<feature type="domain" description="Putative nitroreductase TM1586" evidence="4">
    <location>
        <begin position="5"/>
        <end position="236"/>
    </location>
</feature>
<evidence type="ECO:0000313" key="6">
    <source>
        <dbReference type="Proteomes" id="UP000182321"/>
    </source>
</evidence>
<dbReference type="InterPro" id="IPR050627">
    <property type="entry name" value="Nitroreductase/BluB"/>
</dbReference>
<keyword evidence="3" id="KW-0560">Oxidoreductase</keyword>
<dbReference type="Proteomes" id="UP000182321">
    <property type="component" value="Unassembled WGS sequence"/>
</dbReference>
<dbReference type="GO" id="GO:0016491">
    <property type="term" value="F:oxidoreductase activity"/>
    <property type="evidence" value="ECO:0007669"/>
    <property type="project" value="UniProtKB-KW"/>
</dbReference>
<evidence type="ECO:0000256" key="2">
    <source>
        <dbReference type="ARBA" id="ARBA00022643"/>
    </source>
</evidence>
<sequence>MFFDDVKNRRSVRTFDGEGLTQEELKDLQAYSTSIVNPYNIPIEFVFLNKEDHDLSSPVLSGEKHYISAKVKKGENADVAYGYSFEELLMYAESKGIGSVWIGGTMPRDKFEAASNLQADEIMPCMSPIGYQADKMGVKEVLMRKGVKADTRFDFSELFFKGDLNTPLTQEEAKECGILLALEAVRLAPSAVNKQPWRVVVTESGVHFYEKKDRGYDNGTYDLQKVDLGIAMYHFENQCREEGKQLTFKLSDPGIAIPEKTEYIASYLF</sequence>
<dbReference type="PANTHER" id="PTHR23026:SF90">
    <property type="entry name" value="IODOTYROSINE DEIODINASE 1"/>
    <property type="match status" value="1"/>
</dbReference>
<reference evidence="6" key="1">
    <citation type="submission" date="2016-10" db="EMBL/GenBank/DDBJ databases">
        <authorList>
            <person name="Varghese N."/>
        </authorList>
    </citation>
    <scope>NUCLEOTIDE SEQUENCE [LARGE SCALE GENOMIC DNA]</scope>
    <source>
        <strain evidence="6">ACV-9</strain>
    </source>
</reference>
<evidence type="ECO:0000256" key="1">
    <source>
        <dbReference type="ARBA" id="ARBA00022630"/>
    </source>
</evidence>
<gene>
    <name evidence="5" type="ORF">SAMN02910377_01988</name>
</gene>
<keyword evidence="2" id="KW-0288">FMN</keyword>
<dbReference type="AlphaFoldDB" id="A0A1H7KCK1"/>
<dbReference type="PANTHER" id="PTHR23026">
    <property type="entry name" value="NADPH NITROREDUCTASE"/>
    <property type="match status" value="1"/>
</dbReference>
<evidence type="ECO:0000256" key="3">
    <source>
        <dbReference type="ARBA" id="ARBA00023002"/>
    </source>
</evidence>
<evidence type="ECO:0000259" key="4">
    <source>
        <dbReference type="Pfam" id="PF14512"/>
    </source>
</evidence>
<accession>A0A1H7KCK1</accession>
<protein>
    <submittedName>
        <fullName evidence="5">Nitroreductase family</fullName>
    </submittedName>
</protein>
<evidence type="ECO:0000313" key="5">
    <source>
        <dbReference type="EMBL" id="SEK84539.1"/>
    </source>
</evidence>
<dbReference type="RefSeq" id="WP_074791489.1">
    <property type="nucleotide sequence ID" value="NZ_FNZX01000012.1"/>
</dbReference>
<keyword evidence="1" id="KW-0285">Flavoprotein</keyword>
<dbReference type="SUPFAM" id="SSF55469">
    <property type="entry name" value="FMN-dependent nitroreductase-like"/>
    <property type="match status" value="2"/>
</dbReference>
<organism evidence="5 6">
    <name type="scientific">Pseudobutyrivibrio ruminis</name>
    <dbReference type="NCBI Taxonomy" id="46206"/>
    <lineage>
        <taxon>Bacteria</taxon>
        <taxon>Bacillati</taxon>
        <taxon>Bacillota</taxon>
        <taxon>Clostridia</taxon>
        <taxon>Lachnospirales</taxon>
        <taxon>Lachnospiraceae</taxon>
        <taxon>Pseudobutyrivibrio</taxon>
    </lineage>
</organism>
<dbReference type="Gene3D" id="3.40.109.10">
    <property type="entry name" value="NADH Oxidase"/>
    <property type="match status" value="1"/>
</dbReference>
<dbReference type="InterPro" id="IPR000415">
    <property type="entry name" value="Nitroreductase-like"/>
</dbReference>